<feature type="chain" id="PRO_5015123055" evidence="1">
    <location>
        <begin position="20"/>
        <end position="88"/>
    </location>
</feature>
<organism evidence="2 3">
    <name type="scientific">Elsinoe australis</name>
    <dbReference type="NCBI Taxonomy" id="40998"/>
    <lineage>
        <taxon>Eukaryota</taxon>
        <taxon>Fungi</taxon>
        <taxon>Dikarya</taxon>
        <taxon>Ascomycota</taxon>
        <taxon>Pezizomycotina</taxon>
        <taxon>Dothideomycetes</taxon>
        <taxon>Dothideomycetidae</taxon>
        <taxon>Myriangiales</taxon>
        <taxon>Elsinoaceae</taxon>
        <taxon>Elsinoe</taxon>
    </lineage>
</organism>
<evidence type="ECO:0000256" key="1">
    <source>
        <dbReference type="SAM" id="SignalP"/>
    </source>
</evidence>
<name>A0A2P8AID6_9PEZI</name>
<protein>
    <submittedName>
        <fullName evidence="2">Protein SYG1</fullName>
    </submittedName>
</protein>
<reference evidence="2 3" key="1">
    <citation type="submission" date="2017-05" db="EMBL/GenBank/DDBJ databases">
        <title>Draft genome sequence of Elsinoe australis.</title>
        <authorList>
            <person name="Cheng Q."/>
        </authorList>
    </citation>
    <scope>NUCLEOTIDE SEQUENCE [LARGE SCALE GENOMIC DNA]</scope>
    <source>
        <strain evidence="2 3">NL1</strain>
    </source>
</reference>
<feature type="signal peptide" evidence="1">
    <location>
        <begin position="1"/>
        <end position="19"/>
    </location>
</feature>
<evidence type="ECO:0000313" key="2">
    <source>
        <dbReference type="EMBL" id="PSK60233.1"/>
    </source>
</evidence>
<keyword evidence="1" id="KW-0732">Signal</keyword>
<accession>A0A2P8AID6</accession>
<dbReference type="EMBL" id="NHZQ01000003">
    <property type="protein sequence ID" value="PSK60233.1"/>
    <property type="molecule type" value="Genomic_DNA"/>
</dbReference>
<gene>
    <name evidence="2" type="ORF">B9Z65_1131</name>
</gene>
<keyword evidence="3" id="KW-1185">Reference proteome</keyword>
<dbReference type="OrthoDB" id="10351298at2759"/>
<dbReference type="AlphaFoldDB" id="A0A2P8AID6"/>
<dbReference type="Proteomes" id="UP000243723">
    <property type="component" value="Unassembled WGS sequence"/>
</dbReference>
<sequence length="88" mass="9405">MKTFNVFVTLFALAIGTQAAPTEANLEKKEATFDTSHLFKRGECYTTDCNSCIQQYNMLRCSMAPYAIGGCGTGLAEARASCAEGGCC</sequence>
<evidence type="ECO:0000313" key="3">
    <source>
        <dbReference type="Proteomes" id="UP000243723"/>
    </source>
</evidence>
<comment type="caution">
    <text evidence="2">The sequence shown here is derived from an EMBL/GenBank/DDBJ whole genome shotgun (WGS) entry which is preliminary data.</text>
</comment>
<proteinExistence type="predicted"/>